<evidence type="ECO:0000256" key="4">
    <source>
        <dbReference type="ARBA" id="ARBA00022741"/>
    </source>
</evidence>
<name>A0AAV1I7Z4_9CHLO</name>
<keyword evidence="11" id="KW-1185">Reference proteome</keyword>
<proteinExistence type="predicted"/>
<evidence type="ECO:0000259" key="9">
    <source>
        <dbReference type="PROSITE" id="PS50893"/>
    </source>
</evidence>
<evidence type="ECO:0000313" key="11">
    <source>
        <dbReference type="Proteomes" id="UP001314263"/>
    </source>
</evidence>
<dbReference type="InterPro" id="IPR003439">
    <property type="entry name" value="ABC_transporter-like_ATP-bd"/>
</dbReference>
<feature type="transmembrane region" description="Helical" evidence="8">
    <location>
        <begin position="641"/>
        <end position="663"/>
    </location>
</feature>
<dbReference type="PROSITE" id="PS50893">
    <property type="entry name" value="ABC_TRANSPORTER_2"/>
    <property type="match status" value="1"/>
</dbReference>
<dbReference type="InterPro" id="IPR050352">
    <property type="entry name" value="ABCG_transporters"/>
</dbReference>
<dbReference type="InterPro" id="IPR003593">
    <property type="entry name" value="AAA+_ATPase"/>
</dbReference>
<feature type="domain" description="ABC transporter" evidence="9">
    <location>
        <begin position="102"/>
        <end position="345"/>
    </location>
</feature>
<evidence type="ECO:0000256" key="3">
    <source>
        <dbReference type="ARBA" id="ARBA00022692"/>
    </source>
</evidence>
<dbReference type="GO" id="GO:0140359">
    <property type="term" value="F:ABC-type transporter activity"/>
    <property type="evidence" value="ECO:0007669"/>
    <property type="project" value="InterPro"/>
</dbReference>
<organism evidence="10 11">
    <name type="scientific">Coccomyxa viridis</name>
    <dbReference type="NCBI Taxonomy" id="1274662"/>
    <lineage>
        <taxon>Eukaryota</taxon>
        <taxon>Viridiplantae</taxon>
        <taxon>Chlorophyta</taxon>
        <taxon>core chlorophytes</taxon>
        <taxon>Trebouxiophyceae</taxon>
        <taxon>Trebouxiophyceae incertae sedis</taxon>
        <taxon>Coccomyxaceae</taxon>
        <taxon>Coccomyxa</taxon>
    </lineage>
</organism>
<dbReference type="GO" id="GO:0016020">
    <property type="term" value="C:membrane"/>
    <property type="evidence" value="ECO:0007669"/>
    <property type="project" value="UniProtKB-SubCell"/>
</dbReference>
<dbReference type="AlphaFoldDB" id="A0AAV1I7Z4"/>
<dbReference type="PANTHER" id="PTHR48041">
    <property type="entry name" value="ABC TRANSPORTER G FAMILY MEMBER 28"/>
    <property type="match status" value="1"/>
</dbReference>
<dbReference type="GO" id="GO:0005524">
    <property type="term" value="F:ATP binding"/>
    <property type="evidence" value="ECO:0007669"/>
    <property type="project" value="UniProtKB-KW"/>
</dbReference>
<dbReference type="PANTHER" id="PTHR48041:SF125">
    <property type="entry name" value="ABC TRANSPORTER G FAMILY"/>
    <property type="match status" value="1"/>
</dbReference>
<reference evidence="10 11" key="1">
    <citation type="submission" date="2023-10" db="EMBL/GenBank/DDBJ databases">
        <authorList>
            <person name="Maclean D."/>
            <person name="Macfadyen A."/>
        </authorList>
    </citation>
    <scope>NUCLEOTIDE SEQUENCE [LARGE SCALE GENOMIC DNA]</scope>
</reference>
<feature type="transmembrane region" description="Helical" evidence="8">
    <location>
        <begin position="725"/>
        <end position="747"/>
    </location>
</feature>
<feature type="transmembrane region" description="Helical" evidence="8">
    <location>
        <begin position="496"/>
        <end position="513"/>
    </location>
</feature>
<comment type="caution">
    <text evidence="10">The sequence shown here is derived from an EMBL/GenBank/DDBJ whole genome shotgun (WGS) entry which is preliminary data.</text>
</comment>
<feature type="transmembrane region" description="Helical" evidence="8">
    <location>
        <begin position="569"/>
        <end position="595"/>
    </location>
</feature>
<dbReference type="GO" id="GO:0016887">
    <property type="term" value="F:ATP hydrolysis activity"/>
    <property type="evidence" value="ECO:0007669"/>
    <property type="project" value="InterPro"/>
</dbReference>
<evidence type="ECO:0000256" key="5">
    <source>
        <dbReference type="ARBA" id="ARBA00022840"/>
    </source>
</evidence>
<evidence type="ECO:0000256" key="7">
    <source>
        <dbReference type="ARBA" id="ARBA00023136"/>
    </source>
</evidence>
<dbReference type="Pfam" id="PF00005">
    <property type="entry name" value="ABC_tran"/>
    <property type="match status" value="1"/>
</dbReference>
<dbReference type="SMART" id="SM00382">
    <property type="entry name" value="AAA"/>
    <property type="match status" value="1"/>
</dbReference>
<dbReference type="EMBL" id="CAUYUE010000007">
    <property type="protein sequence ID" value="CAK0783011.1"/>
    <property type="molecule type" value="Genomic_DNA"/>
</dbReference>
<gene>
    <name evidence="10" type="ORF">CVIRNUC_006206</name>
</gene>
<evidence type="ECO:0000256" key="2">
    <source>
        <dbReference type="ARBA" id="ARBA00022448"/>
    </source>
</evidence>
<dbReference type="Pfam" id="PF01061">
    <property type="entry name" value="ABC2_membrane"/>
    <property type="match status" value="1"/>
</dbReference>
<protein>
    <recommendedName>
        <fullName evidence="9">ABC transporter domain-containing protein</fullName>
    </recommendedName>
</protein>
<keyword evidence="2" id="KW-0813">Transport</keyword>
<dbReference type="InterPro" id="IPR027417">
    <property type="entry name" value="P-loop_NTPase"/>
</dbReference>
<feature type="transmembrane region" description="Helical" evidence="8">
    <location>
        <begin position="528"/>
        <end position="548"/>
    </location>
</feature>
<dbReference type="InterPro" id="IPR013525">
    <property type="entry name" value="ABC2_TM"/>
</dbReference>
<feature type="transmembrane region" description="Helical" evidence="8">
    <location>
        <begin position="607"/>
        <end position="629"/>
    </location>
</feature>
<keyword evidence="3 8" id="KW-0812">Transmembrane</keyword>
<accession>A0AAV1I7Z4</accession>
<sequence length="759" mass="83723">MVKLGEVGDDAARVPSSAFFVEHAAPAEAAAGIANGGHQARPHMLAGDFLKDEHITIDVGTHEQLMEDVPHEKRLTLGFPHISAWVPDLFGPEEANAFTNALKRLKGSKAKEQKPKERQILCDISGTCHPGEVLALMGPSGSGKTTLLSILGGRAPSALTMTGQPMFNQQKLTKRAKRQVGFVLQDDLLYETLTVYETLYFAAMLRLPSAMSTEQKTQRVDHVIRTLGLDKCKDTIVGGFFQRGISGGERKRVSVGHELLINPSVILLDEPTSGLDSTTAMNLVTSLCQLAAGGRAVVTTIHQPSSRLYQQLDKLLLLSEGHCMYYGRANLAAHWFFTLGFTCPYGVNVADFILDVASGAVTSSKLEVDAAANHLIACSERYAKAYPKEDGYRRPETLNEDKLGSDLWSAARSRKSIASAESVLMATVDLDEQDRRVMSSSEASSSSEGCSIDELKRAPKAAAGSRWGASYSTQLHILFIRAIKTRRFDSMSSQDFFQFIVVGVLTGLFWWQQGRGDTVYSAQNSNGLLFFEMLFLAFRAMFVALFTFPSEYKMMLKERASGMYRLSAFYFARSASDLPFEATPSIFIFIIYFMGGLRLTPAAFFCNWFATVLVTLVAQSLGLLIGATVMNAKTAQTVTAVIMLTMMLVGGFYVTSIPVWIAWLKYLSFVYYGYDLLLKVEYKGRTLWDCAGSNPSDPANHPGCTVVPPGGLQAKLHLPENTEQWPWEAVVLIGWLIFFRYMVYIALRYKTAAPEAKHH</sequence>
<evidence type="ECO:0000256" key="6">
    <source>
        <dbReference type="ARBA" id="ARBA00022989"/>
    </source>
</evidence>
<dbReference type="SUPFAM" id="SSF52540">
    <property type="entry name" value="P-loop containing nucleoside triphosphate hydrolases"/>
    <property type="match status" value="1"/>
</dbReference>
<keyword evidence="6 8" id="KW-1133">Transmembrane helix</keyword>
<keyword evidence="7 8" id="KW-0472">Membrane</keyword>
<dbReference type="Gene3D" id="3.40.50.300">
    <property type="entry name" value="P-loop containing nucleotide triphosphate hydrolases"/>
    <property type="match status" value="1"/>
</dbReference>
<evidence type="ECO:0000256" key="1">
    <source>
        <dbReference type="ARBA" id="ARBA00004141"/>
    </source>
</evidence>
<comment type="subcellular location">
    <subcellularLocation>
        <location evidence="1">Membrane</location>
        <topology evidence="1">Multi-pass membrane protein</topology>
    </subcellularLocation>
</comment>
<keyword evidence="4" id="KW-0547">Nucleotide-binding</keyword>
<keyword evidence="5" id="KW-0067">ATP-binding</keyword>
<evidence type="ECO:0000256" key="8">
    <source>
        <dbReference type="SAM" id="Phobius"/>
    </source>
</evidence>
<dbReference type="Proteomes" id="UP001314263">
    <property type="component" value="Unassembled WGS sequence"/>
</dbReference>
<evidence type="ECO:0000313" key="10">
    <source>
        <dbReference type="EMBL" id="CAK0783011.1"/>
    </source>
</evidence>